<comment type="function">
    <text evidence="6">Forms chloride channels.</text>
</comment>
<name>A0AA36D294_9BILA</name>
<evidence type="ECO:0000256" key="1">
    <source>
        <dbReference type="ARBA" id="ARBA00004141"/>
    </source>
</evidence>
<evidence type="ECO:0000256" key="7">
    <source>
        <dbReference type="SAM" id="MobiDB-lite"/>
    </source>
</evidence>
<dbReference type="GO" id="GO:0005886">
    <property type="term" value="C:plasma membrane"/>
    <property type="evidence" value="ECO:0007669"/>
    <property type="project" value="UniProtKB-SubCell"/>
</dbReference>
<dbReference type="EMBL" id="CATQJA010002657">
    <property type="protein sequence ID" value="CAJ0579600.1"/>
    <property type="molecule type" value="Genomic_DNA"/>
</dbReference>
<keyword evidence="6" id="KW-0868">Chloride</keyword>
<keyword evidence="9" id="KW-1185">Reference proteome</keyword>
<dbReference type="GO" id="GO:0005254">
    <property type="term" value="F:chloride channel activity"/>
    <property type="evidence" value="ECO:0007669"/>
    <property type="project" value="UniProtKB-KW"/>
</dbReference>
<feature type="non-terminal residue" evidence="8">
    <location>
        <position position="1"/>
    </location>
</feature>
<feature type="transmembrane region" description="Helical" evidence="6">
    <location>
        <begin position="77"/>
        <end position="95"/>
    </location>
</feature>
<dbReference type="InterPro" id="IPR021134">
    <property type="entry name" value="Bestrophin-like"/>
</dbReference>
<evidence type="ECO:0000256" key="5">
    <source>
        <dbReference type="ARBA" id="ARBA00034769"/>
    </source>
</evidence>
<keyword evidence="3 6" id="KW-1133">Transmembrane helix</keyword>
<evidence type="ECO:0000313" key="8">
    <source>
        <dbReference type="EMBL" id="CAJ0579600.1"/>
    </source>
</evidence>
<keyword evidence="6" id="KW-0869">Chloride channel</keyword>
<sequence>MTVTYNLDIVETSFLGFLKLQLRWRGSIWKSVMLELALYSLVFGLIMLIYRSDYAITPQTREAWDNFAALFDMKLDYIPLTFMLGFFVTIIVGRWNEIFNNIGWVDNTALFLATYLRGADNAGRMLRRNVIKYMVLTQVLVFRDISMQVRKRFPTLETVVAAGLMTEAERQAFEDTAFRYNKHFMPIDWAFSILFEARQGGKLSADIMLNEILKHITEYRTGLARLLNFDWVPIPLVYPQVVFLAVRSYFFICLLARQSVLIDGQVPKDGNKWYPVVPFVMTALQYIFFVGWMKVGMFYVDEIYSSPPPQEKDFFWQDRANGEPLYSADTASKPKYPQIGSVAQVEPKADEVVMMPHVEDQQQLENSLDYGDGHRLLPRGISVVSVNRVSDSKTSLNTRNKGFLESVRNRFSRNSTVTRPNRLQLSRTSLNTPDGMAQYPMSTCTSAIDIVDELAAMSEKVPQNEKDSLLPEGDLSPRSPTRRSPIGEDNLMPSVPEEDEEHQRTRTSLDLKKWRRLQEDITKKQGKDQ</sequence>
<evidence type="ECO:0000256" key="4">
    <source>
        <dbReference type="ARBA" id="ARBA00023136"/>
    </source>
</evidence>
<evidence type="ECO:0000256" key="3">
    <source>
        <dbReference type="ARBA" id="ARBA00022989"/>
    </source>
</evidence>
<protein>
    <recommendedName>
        <fullName evidence="6">Bestrophin homolog</fullName>
    </recommendedName>
</protein>
<keyword evidence="2 6" id="KW-0812">Transmembrane</keyword>
<dbReference type="AlphaFoldDB" id="A0AA36D294"/>
<dbReference type="Proteomes" id="UP001177023">
    <property type="component" value="Unassembled WGS sequence"/>
</dbReference>
<gene>
    <name evidence="8" type="ORF">MSPICULIGERA_LOCUS17812</name>
</gene>
<feature type="region of interest" description="Disordered" evidence="7">
    <location>
        <begin position="459"/>
        <end position="529"/>
    </location>
</feature>
<feature type="transmembrane region" description="Helical" evidence="6">
    <location>
        <begin position="28"/>
        <end position="50"/>
    </location>
</feature>
<dbReference type="PANTHER" id="PTHR10736:SF63">
    <property type="entry name" value="BESTROPHIN HOMOLOG-RELATED"/>
    <property type="match status" value="1"/>
</dbReference>
<comment type="similarity">
    <text evidence="5 6">Belongs to the anion channel-forming bestrophin (TC 1.A.46) family. Calcium-sensitive chloride channel subfamily.</text>
</comment>
<keyword evidence="6" id="KW-0407">Ion channel</keyword>
<comment type="subcellular location">
    <subcellularLocation>
        <location evidence="6">Cell membrane</location>
        <topology evidence="6">Multi-pass membrane protein</topology>
    </subcellularLocation>
    <subcellularLocation>
        <location evidence="1">Membrane</location>
        <topology evidence="1">Multi-pass membrane protein</topology>
    </subcellularLocation>
</comment>
<dbReference type="Pfam" id="PF01062">
    <property type="entry name" value="Bestrophin"/>
    <property type="match status" value="1"/>
</dbReference>
<dbReference type="InterPro" id="IPR000615">
    <property type="entry name" value="Bestrophin"/>
</dbReference>
<comment type="caution">
    <text evidence="8">The sequence shown here is derived from an EMBL/GenBank/DDBJ whole genome shotgun (WGS) entry which is preliminary data.</text>
</comment>
<evidence type="ECO:0000256" key="2">
    <source>
        <dbReference type="ARBA" id="ARBA00022692"/>
    </source>
</evidence>
<keyword evidence="6" id="KW-1003">Cell membrane</keyword>
<organism evidence="8 9">
    <name type="scientific">Mesorhabditis spiculigera</name>
    <dbReference type="NCBI Taxonomy" id="96644"/>
    <lineage>
        <taxon>Eukaryota</taxon>
        <taxon>Metazoa</taxon>
        <taxon>Ecdysozoa</taxon>
        <taxon>Nematoda</taxon>
        <taxon>Chromadorea</taxon>
        <taxon>Rhabditida</taxon>
        <taxon>Rhabditina</taxon>
        <taxon>Rhabditomorpha</taxon>
        <taxon>Rhabditoidea</taxon>
        <taxon>Rhabditidae</taxon>
        <taxon>Mesorhabditinae</taxon>
        <taxon>Mesorhabditis</taxon>
    </lineage>
</organism>
<feature type="transmembrane region" description="Helical" evidence="6">
    <location>
        <begin position="276"/>
        <end position="300"/>
    </location>
</feature>
<accession>A0AA36D294</accession>
<feature type="compositionally biased region" description="Basic and acidic residues" evidence="7">
    <location>
        <begin position="501"/>
        <end position="529"/>
    </location>
</feature>
<dbReference type="GO" id="GO:0034707">
    <property type="term" value="C:chloride channel complex"/>
    <property type="evidence" value="ECO:0007669"/>
    <property type="project" value="UniProtKB-KW"/>
</dbReference>
<proteinExistence type="inferred from homology"/>
<evidence type="ECO:0000256" key="6">
    <source>
        <dbReference type="RuleBase" id="RU363126"/>
    </source>
</evidence>
<dbReference type="PANTHER" id="PTHR10736">
    <property type="entry name" value="BESTROPHIN"/>
    <property type="match status" value="1"/>
</dbReference>
<evidence type="ECO:0000313" key="9">
    <source>
        <dbReference type="Proteomes" id="UP001177023"/>
    </source>
</evidence>
<keyword evidence="6" id="KW-0406">Ion transport</keyword>
<keyword evidence="4 6" id="KW-0472">Membrane</keyword>
<reference evidence="8" key="1">
    <citation type="submission" date="2023-06" db="EMBL/GenBank/DDBJ databases">
        <authorList>
            <person name="Delattre M."/>
        </authorList>
    </citation>
    <scope>NUCLEOTIDE SEQUENCE</scope>
    <source>
        <strain evidence="8">AF72</strain>
    </source>
</reference>
<keyword evidence="6" id="KW-0813">Transport</keyword>